<keyword evidence="1" id="KW-0812">Transmembrane</keyword>
<organism evidence="2">
    <name type="scientific">uncultured Caudovirales phage</name>
    <dbReference type="NCBI Taxonomy" id="2100421"/>
    <lineage>
        <taxon>Viruses</taxon>
        <taxon>Duplodnaviria</taxon>
        <taxon>Heunggongvirae</taxon>
        <taxon>Uroviricota</taxon>
        <taxon>Caudoviricetes</taxon>
        <taxon>Peduoviridae</taxon>
        <taxon>Maltschvirus</taxon>
        <taxon>Maltschvirus maltsch</taxon>
    </lineage>
</organism>
<name>A0A6J5MQ39_9CAUD</name>
<evidence type="ECO:0000313" key="2">
    <source>
        <dbReference type="EMBL" id="CAB4149245.1"/>
    </source>
</evidence>
<gene>
    <name evidence="2" type="ORF">UFOVP539_16</name>
</gene>
<evidence type="ECO:0000256" key="1">
    <source>
        <dbReference type="SAM" id="Phobius"/>
    </source>
</evidence>
<dbReference type="EMBL" id="LR796513">
    <property type="protein sequence ID" value="CAB4149245.1"/>
    <property type="molecule type" value="Genomic_DNA"/>
</dbReference>
<keyword evidence="1" id="KW-1133">Transmembrane helix</keyword>
<protein>
    <submittedName>
        <fullName evidence="2">Uncharacterized protein</fullName>
    </submittedName>
</protein>
<accession>A0A6J5MQ39</accession>
<proteinExistence type="predicted"/>
<feature type="transmembrane region" description="Helical" evidence="1">
    <location>
        <begin position="6"/>
        <end position="29"/>
    </location>
</feature>
<keyword evidence="1" id="KW-0472">Membrane</keyword>
<reference evidence="2" key="1">
    <citation type="submission" date="2020-04" db="EMBL/GenBank/DDBJ databases">
        <authorList>
            <person name="Chiriac C."/>
            <person name="Salcher M."/>
            <person name="Ghai R."/>
            <person name="Kavagutti S V."/>
        </authorList>
    </citation>
    <scope>NUCLEOTIDE SEQUENCE</scope>
</reference>
<sequence>MTPTDYLNLYIATLAIVGGLAGYVITHLLSEIKRLNARVDEIYNILLER</sequence>